<dbReference type="EMBL" id="QOKY01000177">
    <property type="protein sequence ID" value="RMZ54545.1"/>
    <property type="molecule type" value="Genomic_DNA"/>
</dbReference>
<dbReference type="PANTHER" id="PTHR13085:SF0">
    <property type="entry name" value="SIGNAL PEPTIDASE COMPLEX SUBUNIT 2"/>
    <property type="match status" value="1"/>
</dbReference>
<evidence type="ECO:0000313" key="12">
    <source>
        <dbReference type="EMBL" id="RMZ54545.1"/>
    </source>
</evidence>
<reference evidence="12" key="5">
    <citation type="submission" date="2018-11" db="EMBL/GenBank/DDBJ databases">
        <title>Characterization of plant carbon substrate utilization by Auxenochlorella protothecoides.</title>
        <authorList>
            <person name="Vogler B.W."/>
            <person name="Starkenburg S.R."/>
            <person name="Sudasinghe N."/>
            <person name="Schambach J.Y."/>
            <person name="Rollin J.A."/>
            <person name="Pattathil S."/>
            <person name="Barry A.N."/>
        </authorList>
    </citation>
    <scope>NUCLEOTIDE SEQUENCE [LARGE SCALE GENOMIC DNA]</scope>
    <source>
        <strain evidence="12">UTEX 25</strain>
    </source>
</reference>
<dbReference type="GO" id="GO:0005787">
    <property type="term" value="C:signal peptidase complex"/>
    <property type="evidence" value="ECO:0007669"/>
    <property type="project" value="UniProtKB-UniRule"/>
</dbReference>
<reference evidence="10" key="2">
    <citation type="submission" date="2015-08" db="EMBL/GenBank/DDBJ databases">
        <authorList>
            <person name="Babu N.S."/>
            <person name="Beckwith C.J."/>
            <person name="Beseler K.G."/>
            <person name="Brison A."/>
            <person name="Carone J.V."/>
            <person name="Caskin T.P."/>
            <person name="Diamond M."/>
            <person name="Durham M.E."/>
            <person name="Foxe J.M."/>
            <person name="Go M."/>
            <person name="Henderson B.A."/>
            <person name="Jones I.B."/>
            <person name="McGettigan J.A."/>
            <person name="Micheletti S.J."/>
            <person name="Nasrallah M.E."/>
            <person name="Ortiz D."/>
            <person name="Piller C.R."/>
            <person name="Privatt S.R."/>
            <person name="Schneider S.L."/>
            <person name="Sharp S."/>
            <person name="Smith T.C."/>
            <person name="Stanton J.D."/>
            <person name="Ullery H.E."/>
            <person name="Wilson R.J."/>
            <person name="Serrano M.G."/>
            <person name="Buck G."/>
            <person name="Lee V."/>
            <person name="Wang Y."/>
            <person name="Carvalho R."/>
            <person name="Voegtly L."/>
            <person name="Shi R."/>
            <person name="Duckworth R."/>
            <person name="Johnson A."/>
            <person name="Loviza R."/>
            <person name="Walstead R."/>
            <person name="Shah Z."/>
            <person name="Kiflezghi M."/>
            <person name="Wade K."/>
            <person name="Ball S.L."/>
            <person name="Bradley K.W."/>
            <person name="Asai D.J."/>
            <person name="Bowman C.A."/>
            <person name="Russell D.A."/>
            <person name="Pope W.H."/>
            <person name="Jacobs-Sera D."/>
            <person name="Hendrix R.W."/>
            <person name="Hatfull G.F."/>
        </authorList>
    </citation>
    <scope>NUCLEOTIDE SEQUENCE</scope>
</reference>
<evidence type="ECO:0000313" key="14">
    <source>
        <dbReference type="Proteomes" id="UP000279271"/>
    </source>
</evidence>
<evidence type="ECO:0000256" key="1">
    <source>
        <dbReference type="ARBA" id="ARBA00004477"/>
    </source>
</evidence>
<evidence type="ECO:0000313" key="11">
    <source>
        <dbReference type="EMBL" id="KFM26373.1"/>
    </source>
</evidence>
<dbReference type="KEGG" id="apro:F751_4866"/>
<evidence type="ECO:0000313" key="13">
    <source>
        <dbReference type="Proteomes" id="UP000028924"/>
    </source>
</evidence>
<keyword evidence="7 9" id="KW-0472">Membrane</keyword>
<evidence type="ECO:0000256" key="3">
    <source>
        <dbReference type="ARBA" id="ARBA00017057"/>
    </source>
</evidence>
<feature type="transmembrane region" description="Helical" evidence="9">
    <location>
        <begin position="62"/>
        <end position="79"/>
    </location>
</feature>
<feature type="transmembrane region" description="Helical" evidence="9">
    <location>
        <begin position="85"/>
        <end position="110"/>
    </location>
</feature>
<dbReference type="Proteomes" id="UP000279271">
    <property type="component" value="Unassembled WGS sequence"/>
</dbReference>
<proteinExistence type="inferred from homology"/>
<keyword evidence="4 9" id="KW-0812">Transmembrane</keyword>
<protein>
    <recommendedName>
        <fullName evidence="3 9">Signal peptidase complex subunit 2</fullName>
    </recommendedName>
</protein>
<dbReference type="GO" id="GO:0006465">
    <property type="term" value="P:signal peptide processing"/>
    <property type="evidence" value="ECO:0007669"/>
    <property type="project" value="UniProtKB-UniRule"/>
</dbReference>
<dbReference type="Proteomes" id="UP000028924">
    <property type="component" value="Unassembled WGS sequence"/>
</dbReference>
<evidence type="ECO:0000256" key="9">
    <source>
        <dbReference type="RuleBase" id="RU368033"/>
    </source>
</evidence>
<keyword evidence="13" id="KW-1185">Reference proteome</keyword>
<dbReference type="AlphaFoldDB" id="A0A087SKW9"/>
<keyword evidence="5 9" id="KW-0256">Endoplasmic reticulum</keyword>
<reference evidence="14" key="3">
    <citation type="journal article" date="2018" name="Algal Res.">
        <title>Characterization of plant carbon substrate utilization by Auxenochlorella protothecoides.</title>
        <authorList>
            <person name="Vogler B.W."/>
            <person name="Starkenburg S.R."/>
            <person name="Sudasinghe N."/>
            <person name="Schambach J.Y."/>
            <person name="Rollin J.A."/>
            <person name="Pattathil S."/>
            <person name="Barry A.N."/>
        </authorList>
    </citation>
    <scope>NUCLEOTIDE SEQUENCE [LARGE SCALE GENOMIC DNA]</scope>
    <source>
        <strain evidence="14">UTEX 25</strain>
    </source>
</reference>
<sequence>MAPRSRKADVNPFVEETAEAAAKDKLDLGDAASIKRALDEAAAEALQGEGCALDHSVVDTRIAVGAATCLVALVAQFWPAKSPHAWYVLVVCVSSYAVLSATLSLLAALVEKESIARTKPGGGRPALVLSTHLPRWSDRYTLTLAPAGGQGSHQKRLASVTATHGLGELVHGDGVVAVERVHRAIKDLLARLAGAQAKEQ</sequence>
<dbReference type="GO" id="GO:0008233">
    <property type="term" value="F:peptidase activity"/>
    <property type="evidence" value="ECO:0007669"/>
    <property type="project" value="UniProtKB-UniRule"/>
</dbReference>
<evidence type="ECO:0000256" key="5">
    <source>
        <dbReference type="ARBA" id="ARBA00022824"/>
    </source>
</evidence>
<comment type="function">
    <text evidence="8 9">Component of the signal peptidase complex (SPC) which catalyzes the cleavage of N-terminal signal sequences from nascent proteins as they are translocated into the lumen of the endoplasmic reticulum. Enhances the enzymatic activity of SPC and facilitates the interactions between different components of the translocation site.</text>
</comment>
<dbReference type="eggNOG" id="ENOG502R36F">
    <property type="taxonomic scope" value="Eukaryota"/>
</dbReference>
<comment type="similarity">
    <text evidence="2 9">Belongs to the SPCS2 family.</text>
</comment>
<evidence type="ECO:0000256" key="4">
    <source>
        <dbReference type="ARBA" id="ARBA00022692"/>
    </source>
</evidence>
<dbReference type="OrthoDB" id="508015at2759"/>
<dbReference type="RefSeq" id="XP_011399269.1">
    <property type="nucleotide sequence ID" value="XM_011400967.1"/>
</dbReference>
<dbReference type="Pfam" id="PF06703">
    <property type="entry name" value="SPC25"/>
    <property type="match status" value="1"/>
</dbReference>
<keyword evidence="6 9" id="KW-1133">Transmembrane helix</keyword>
<dbReference type="GO" id="GO:0045047">
    <property type="term" value="P:protein targeting to ER"/>
    <property type="evidence" value="ECO:0007669"/>
    <property type="project" value="TreeGrafter"/>
</dbReference>
<comment type="subcellular location">
    <subcellularLocation>
        <location evidence="1 9">Endoplasmic reticulum membrane</location>
        <topology evidence="1 9">Multi-pass membrane protein</topology>
    </subcellularLocation>
</comment>
<reference evidence="12" key="4">
    <citation type="submission" date="2018-10" db="EMBL/GenBank/DDBJ databases">
        <authorList>
            <person name="Hovde B."/>
            <person name="Zhang X."/>
        </authorList>
    </citation>
    <scope>NUCLEOTIDE SEQUENCE [LARGE SCALE GENOMIC DNA]</scope>
    <source>
        <strain evidence="12">UTEX 25</strain>
    </source>
</reference>
<gene>
    <name evidence="12" type="ORF">APUTEX25_002120</name>
    <name evidence="11" type="ORF">F751_4866</name>
    <name evidence="10" type="ORF">g.23495</name>
</gene>
<name>A0A087SKW9_AUXPR</name>
<reference evidence="11 13" key="1">
    <citation type="journal article" date="2014" name="BMC Genomics">
        <title>Oil accumulation mechanisms of the oleaginous microalga Chlorella protothecoides revealed through its genome, transcriptomes, and proteomes.</title>
        <authorList>
            <person name="Gao C."/>
            <person name="Wang Y."/>
            <person name="Shen Y."/>
            <person name="Yan D."/>
            <person name="He X."/>
            <person name="Dai J."/>
            <person name="Wu Q."/>
        </authorList>
    </citation>
    <scope>NUCLEOTIDE SEQUENCE [LARGE SCALE GENOMIC DNA]</scope>
    <source>
        <strain evidence="11 13">0710</strain>
    </source>
</reference>
<dbReference type="GeneID" id="23616257"/>
<dbReference type="PANTHER" id="PTHR13085">
    <property type="entry name" value="MICROSOMAL SIGNAL PEPTIDASE 25 KDA SUBUNIT"/>
    <property type="match status" value="1"/>
</dbReference>
<evidence type="ECO:0000256" key="8">
    <source>
        <dbReference type="ARBA" id="ARBA00045608"/>
    </source>
</evidence>
<evidence type="ECO:0000256" key="2">
    <source>
        <dbReference type="ARBA" id="ARBA00007324"/>
    </source>
</evidence>
<dbReference type="EMBL" id="KL662127">
    <property type="protein sequence ID" value="KFM26373.1"/>
    <property type="molecule type" value="Genomic_DNA"/>
</dbReference>
<dbReference type="EMBL" id="GDKF01001748">
    <property type="protein sequence ID" value="JAT76874.1"/>
    <property type="molecule type" value="Transcribed_RNA"/>
</dbReference>
<accession>A0A087SKW9</accession>
<evidence type="ECO:0000256" key="6">
    <source>
        <dbReference type="ARBA" id="ARBA00022989"/>
    </source>
</evidence>
<evidence type="ECO:0000256" key="7">
    <source>
        <dbReference type="ARBA" id="ARBA00023136"/>
    </source>
</evidence>
<dbReference type="InterPro" id="IPR009582">
    <property type="entry name" value="Spc2/SPCS2"/>
</dbReference>
<evidence type="ECO:0000313" key="10">
    <source>
        <dbReference type="EMBL" id="JAT76874.1"/>
    </source>
</evidence>
<organism evidence="11 13">
    <name type="scientific">Auxenochlorella protothecoides</name>
    <name type="common">Green microalga</name>
    <name type="synonym">Chlorella protothecoides</name>
    <dbReference type="NCBI Taxonomy" id="3075"/>
    <lineage>
        <taxon>Eukaryota</taxon>
        <taxon>Viridiplantae</taxon>
        <taxon>Chlorophyta</taxon>
        <taxon>core chlorophytes</taxon>
        <taxon>Trebouxiophyceae</taxon>
        <taxon>Chlorellales</taxon>
        <taxon>Chlorellaceae</taxon>
        <taxon>Auxenochlorella</taxon>
    </lineage>
</organism>